<gene>
    <name evidence="2" type="ORF">CUN60_04285</name>
</gene>
<sequence length="167" mass="19237">MNKLENAIVIFGLKNGQYTINDIKQTYRKLASINHPDKGGNTETMQLINTAFAELCKYFVTNQTLDINQDNNETAHNFDFSFLDTLKTLHGVIIEVCGYWVWLSGNTYPHRETINNLGFKFSGAKKSWYWSPTINITNYKRGSKSMKQIRKDYGSKIIETELQPVIN</sequence>
<dbReference type="EMBL" id="CP024847">
    <property type="protein sequence ID" value="AUR51538.1"/>
    <property type="molecule type" value="Genomic_DNA"/>
</dbReference>
<feature type="domain" description="J" evidence="1">
    <location>
        <begin position="6"/>
        <end position="73"/>
    </location>
</feature>
<evidence type="ECO:0000313" key="3">
    <source>
        <dbReference type="Proteomes" id="UP000236655"/>
    </source>
</evidence>
<dbReference type="CDD" id="cd06257">
    <property type="entry name" value="DnaJ"/>
    <property type="match status" value="1"/>
</dbReference>
<evidence type="ECO:0000313" key="2">
    <source>
        <dbReference type="EMBL" id="AUR51538.1"/>
    </source>
</evidence>
<dbReference type="RefSeq" id="WP_102950837.1">
    <property type="nucleotide sequence ID" value="NZ_CP024847.1"/>
</dbReference>
<dbReference type="KEGG" id="nba:CUN60_04285"/>
<accession>A0A2I7N518</accession>
<reference evidence="3" key="1">
    <citation type="submission" date="2017-11" db="EMBL/GenBank/DDBJ databases">
        <authorList>
            <person name="Chan K.G."/>
            <person name="Lee L.S."/>
        </authorList>
    </citation>
    <scope>NUCLEOTIDE SEQUENCE [LARGE SCALE GENOMIC DNA]</scope>
    <source>
        <strain evidence="3">DSM 100970</strain>
    </source>
</reference>
<proteinExistence type="predicted"/>
<dbReference type="AlphaFoldDB" id="A0A2I7N518"/>
<dbReference type="OrthoDB" id="8960697at2"/>
<dbReference type="Proteomes" id="UP000236655">
    <property type="component" value="Chromosome"/>
</dbReference>
<dbReference type="InterPro" id="IPR036869">
    <property type="entry name" value="J_dom_sf"/>
</dbReference>
<dbReference type="PROSITE" id="PS50076">
    <property type="entry name" value="DNAJ_2"/>
    <property type="match status" value="1"/>
</dbReference>
<dbReference type="SMART" id="SM00271">
    <property type="entry name" value="DnaJ"/>
    <property type="match status" value="1"/>
</dbReference>
<protein>
    <recommendedName>
        <fullName evidence="1">J domain-containing protein</fullName>
    </recommendedName>
</protein>
<dbReference type="InterPro" id="IPR001623">
    <property type="entry name" value="DnaJ_domain"/>
</dbReference>
<dbReference type="Gene3D" id="1.10.287.110">
    <property type="entry name" value="DnaJ domain"/>
    <property type="match status" value="1"/>
</dbReference>
<keyword evidence="3" id="KW-1185">Reference proteome</keyword>
<name>A0A2I7N518_9NEIS</name>
<evidence type="ECO:0000259" key="1">
    <source>
        <dbReference type="PROSITE" id="PS50076"/>
    </source>
</evidence>
<organism evidence="2 3">
    <name type="scientific">Aquella oligotrophica</name>
    <dbReference type="NCBI Taxonomy" id="2067065"/>
    <lineage>
        <taxon>Bacteria</taxon>
        <taxon>Pseudomonadati</taxon>
        <taxon>Pseudomonadota</taxon>
        <taxon>Betaproteobacteria</taxon>
        <taxon>Neisseriales</taxon>
        <taxon>Neisseriaceae</taxon>
        <taxon>Aquella</taxon>
    </lineage>
</organism>
<dbReference type="SUPFAM" id="SSF46565">
    <property type="entry name" value="Chaperone J-domain"/>
    <property type="match status" value="1"/>
</dbReference>